<dbReference type="AlphaFoldDB" id="L8X2N7"/>
<dbReference type="HOGENOM" id="CLU_2814193_0_0_1"/>
<organism evidence="2 3">
    <name type="scientific">Thanatephorus cucumeris (strain AG1-IA)</name>
    <name type="common">Rice sheath blight fungus</name>
    <name type="synonym">Rhizoctonia solani</name>
    <dbReference type="NCBI Taxonomy" id="983506"/>
    <lineage>
        <taxon>Eukaryota</taxon>
        <taxon>Fungi</taxon>
        <taxon>Dikarya</taxon>
        <taxon>Basidiomycota</taxon>
        <taxon>Agaricomycotina</taxon>
        <taxon>Agaricomycetes</taxon>
        <taxon>Cantharellales</taxon>
        <taxon>Ceratobasidiaceae</taxon>
        <taxon>Rhizoctonia</taxon>
        <taxon>Rhizoctonia solani AG-1</taxon>
    </lineage>
</organism>
<dbReference type="EMBL" id="AFRT01000587">
    <property type="protein sequence ID" value="ELU43268.1"/>
    <property type="molecule type" value="Genomic_DNA"/>
</dbReference>
<name>L8X2N7_THACA</name>
<proteinExistence type="predicted"/>
<keyword evidence="3" id="KW-1185">Reference proteome</keyword>
<evidence type="ECO:0000256" key="1">
    <source>
        <dbReference type="SAM" id="MobiDB-lite"/>
    </source>
</evidence>
<gene>
    <name evidence="2" type="ORF">AG1IA_02706</name>
</gene>
<comment type="caution">
    <text evidence="2">The sequence shown here is derived from an EMBL/GenBank/DDBJ whole genome shotgun (WGS) entry which is preliminary data.</text>
</comment>
<evidence type="ECO:0000313" key="2">
    <source>
        <dbReference type="EMBL" id="ELU43268.1"/>
    </source>
</evidence>
<sequence length="67" mass="7193">MLIGGAPENDDLLVQPTDVPYLTPSAPTPATDNSARSTPPRPSPASMPAEIGNMYMSKLRGLRRSQR</sequence>
<protein>
    <submittedName>
        <fullName evidence="2">Uncharacterized protein</fullName>
    </submittedName>
</protein>
<evidence type="ECO:0000313" key="3">
    <source>
        <dbReference type="Proteomes" id="UP000011668"/>
    </source>
</evidence>
<dbReference type="Proteomes" id="UP000011668">
    <property type="component" value="Unassembled WGS sequence"/>
</dbReference>
<accession>L8X2N7</accession>
<reference evidence="2 3" key="1">
    <citation type="journal article" date="2013" name="Nat. Commun.">
        <title>The evolution and pathogenic mechanisms of the rice sheath blight pathogen.</title>
        <authorList>
            <person name="Zheng A."/>
            <person name="Lin R."/>
            <person name="Xu L."/>
            <person name="Qin P."/>
            <person name="Tang C."/>
            <person name="Ai P."/>
            <person name="Zhang D."/>
            <person name="Liu Y."/>
            <person name="Sun Z."/>
            <person name="Feng H."/>
            <person name="Wang Y."/>
            <person name="Chen Y."/>
            <person name="Liang X."/>
            <person name="Fu R."/>
            <person name="Li Q."/>
            <person name="Zhang J."/>
            <person name="Yu X."/>
            <person name="Xie Z."/>
            <person name="Ding L."/>
            <person name="Guan P."/>
            <person name="Tang J."/>
            <person name="Liang Y."/>
            <person name="Wang S."/>
            <person name="Deng Q."/>
            <person name="Li S."/>
            <person name="Zhu J."/>
            <person name="Wang L."/>
            <person name="Liu H."/>
            <person name="Li P."/>
        </authorList>
    </citation>
    <scope>NUCLEOTIDE SEQUENCE [LARGE SCALE GENOMIC DNA]</scope>
    <source>
        <strain evidence="3">AG-1 IA</strain>
    </source>
</reference>
<feature type="region of interest" description="Disordered" evidence="1">
    <location>
        <begin position="1"/>
        <end position="67"/>
    </location>
</feature>